<dbReference type="InterPro" id="IPR029016">
    <property type="entry name" value="GAF-like_dom_sf"/>
</dbReference>
<evidence type="ECO:0000313" key="3">
    <source>
        <dbReference type="Proteomes" id="UP000728032"/>
    </source>
</evidence>
<feature type="non-terminal residue" evidence="2">
    <location>
        <position position="1"/>
    </location>
</feature>
<protein>
    <recommendedName>
        <fullName evidence="1">GAF domain-containing protein</fullName>
    </recommendedName>
</protein>
<gene>
    <name evidence="2" type="ORF">ONB1V03_LOCUS21466</name>
</gene>
<evidence type="ECO:0000259" key="1">
    <source>
        <dbReference type="Pfam" id="PF01590"/>
    </source>
</evidence>
<proteinExistence type="predicted"/>
<dbReference type="EMBL" id="CAJPVJ010041922">
    <property type="protein sequence ID" value="CAG2182045.1"/>
    <property type="molecule type" value="Genomic_DNA"/>
</dbReference>
<dbReference type="InterPro" id="IPR003018">
    <property type="entry name" value="GAF"/>
</dbReference>
<dbReference type="EMBL" id="OC956747">
    <property type="protein sequence ID" value="CAD7664908.1"/>
    <property type="molecule type" value="Genomic_DNA"/>
</dbReference>
<name>A0A7R9MTA7_9ACAR</name>
<feature type="domain" description="GAF" evidence="1">
    <location>
        <begin position="1"/>
        <end position="42"/>
    </location>
</feature>
<dbReference type="AlphaFoldDB" id="A0A7R9MTA7"/>
<dbReference type="Pfam" id="PF01590">
    <property type="entry name" value="GAF"/>
    <property type="match status" value="1"/>
</dbReference>
<reference evidence="2" key="1">
    <citation type="submission" date="2020-11" db="EMBL/GenBank/DDBJ databases">
        <authorList>
            <person name="Tran Van P."/>
        </authorList>
    </citation>
    <scope>NUCLEOTIDE SEQUENCE</scope>
</reference>
<sequence length="46" mass="5205">MPIFIEDKVIGVLQMVNKINDVFTKEDEDSFAVFATYCGLALDHAR</sequence>
<dbReference type="OrthoDB" id="295473at2759"/>
<evidence type="ECO:0000313" key="2">
    <source>
        <dbReference type="EMBL" id="CAD7664908.1"/>
    </source>
</evidence>
<accession>A0A7R9MTA7</accession>
<dbReference type="Gene3D" id="3.30.450.40">
    <property type="match status" value="1"/>
</dbReference>
<keyword evidence="3" id="KW-1185">Reference proteome</keyword>
<organism evidence="2">
    <name type="scientific">Oppiella nova</name>
    <dbReference type="NCBI Taxonomy" id="334625"/>
    <lineage>
        <taxon>Eukaryota</taxon>
        <taxon>Metazoa</taxon>
        <taxon>Ecdysozoa</taxon>
        <taxon>Arthropoda</taxon>
        <taxon>Chelicerata</taxon>
        <taxon>Arachnida</taxon>
        <taxon>Acari</taxon>
        <taxon>Acariformes</taxon>
        <taxon>Sarcoptiformes</taxon>
        <taxon>Oribatida</taxon>
        <taxon>Brachypylina</taxon>
        <taxon>Oppioidea</taxon>
        <taxon>Oppiidae</taxon>
        <taxon>Oppiella</taxon>
    </lineage>
</organism>
<dbReference type="Proteomes" id="UP000728032">
    <property type="component" value="Unassembled WGS sequence"/>
</dbReference>
<dbReference type="SUPFAM" id="SSF55781">
    <property type="entry name" value="GAF domain-like"/>
    <property type="match status" value="1"/>
</dbReference>